<sequence>MIIDWQSAVPGVRPPSAPPTPAWPVELTGVFADTLACEYASLTGDGRPVTWAVTPYVGERTLDVSTGLSYPQKAERARRNPRIALLFSDLSGRTGDDTTVVLVEGLADVRDADLQANTDRYVRESLARGQGLQGQPWWVLKRMGWYFARIWVGLTPIRVTWWPDGRLDQGPRVWEPVVPPIAPPSDPRPAPTPAAVPASEPAPGPRRPGSSVVLHGGARRLGSGRQPGPSRAPVDWRPFADRAARLGTPVVTMVAHGGPLPLRAVSAERTEHGYRLVLPAGTDPLPGPVCLTFHRVGAGLAWQENVVLVGSGVPAGGSLDVVVERPLTDWSLPAGGAVQRIRAFTGPSRRLRRRLAIEAARRGQPVPTVRRVGG</sequence>
<proteinExistence type="predicted"/>
<accession>A0ABP6ZJ69</accession>
<dbReference type="Proteomes" id="UP001501490">
    <property type="component" value="Unassembled WGS sequence"/>
</dbReference>
<dbReference type="RefSeq" id="WP_344801858.1">
    <property type="nucleotide sequence ID" value="NZ_BAABAB010000006.1"/>
</dbReference>
<name>A0ABP6ZJ69_9ACTN</name>
<dbReference type="Gene3D" id="2.30.110.10">
    <property type="entry name" value="Electron Transport, Fmn-binding Protein, Chain A"/>
    <property type="match status" value="1"/>
</dbReference>
<reference evidence="3" key="1">
    <citation type="journal article" date="2019" name="Int. J. Syst. Evol. Microbiol.">
        <title>The Global Catalogue of Microorganisms (GCM) 10K type strain sequencing project: providing services to taxonomists for standard genome sequencing and annotation.</title>
        <authorList>
            <consortium name="The Broad Institute Genomics Platform"/>
            <consortium name="The Broad Institute Genome Sequencing Center for Infectious Disease"/>
            <person name="Wu L."/>
            <person name="Ma J."/>
        </authorList>
    </citation>
    <scope>NUCLEOTIDE SEQUENCE [LARGE SCALE GENOMIC DNA]</scope>
    <source>
        <strain evidence="3">JCM 16929</strain>
    </source>
</reference>
<evidence type="ECO:0000256" key="1">
    <source>
        <dbReference type="SAM" id="MobiDB-lite"/>
    </source>
</evidence>
<protein>
    <recommendedName>
        <fullName evidence="4">Pyridoxamine 5'-phosphate oxidase</fullName>
    </recommendedName>
</protein>
<dbReference type="EMBL" id="BAABAB010000006">
    <property type="protein sequence ID" value="GAA3609233.1"/>
    <property type="molecule type" value="Genomic_DNA"/>
</dbReference>
<feature type="region of interest" description="Disordered" evidence="1">
    <location>
        <begin position="177"/>
        <end position="235"/>
    </location>
</feature>
<keyword evidence="3" id="KW-1185">Reference proteome</keyword>
<organism evidence="2 3">
    <name type="scientific">Microlunatus ginsengisoli</name>
    <dbReference type="NCBI Taxonomy" id="363863"/>
    <lineage>
        <taxon>Bacteria</taxon>
        <taxon>Bacillati</taxon>
        <taxon>Actinomycetota</taxon>
        <taxon>Actinomycetes</taxon>
        <taxon>Propionibacteriales</taxon>
        <taxon>Propionibacteriaceae</taxon>
        <taxon>Microlunatus</taxon>
    </lineage>
</organism>
<feature type="compositionally biased region" description="Pro residues" evidence="1">
    <location>
        <begin position="177"/>
        <end position="206"/>
    </location>
</feature>
<dbReference type="SUPFAM" id="SSF50475">
    <property type="entry name" value="FMN-binding split barrel"/>
    <property type="match status" value="1"/>
</dbReference>
<comment type="caution">
    <text evidence="2">The sequence shown here is derived from an EMBL/GenBank/DDBJ whole genome shotgun (WGS) entry which is preliminary data.</text>
</comment>
<gene>
    <name evidence="2" type="ORF">GCM10022236_08610</name>
</gene>
<evidence type="ECO:0000313" key="2">
    <source>
        <dbReference type="EMBL" id="GAA3609233.1"/>
    </source>
</evidence>
<dbReference type="InterPro" id="IPR012349">
    <property type="entry name" value="Split_barrel_FMN-bd"/>
</dbReference>
<evidence type="ECO:0008006" key="4">
    <source>
        <dbReference type="Google" id="ProtNLM"/>
    </source>
</evidence>
<evidence type="ECO:0000313" key="3">
    <source>
        <dbReference type="Proteomes" id="UP001501490"/>
    </source>
</evidence>